<dbReference type="InterPro" id="IPR009057">
    <property type="entry name" value="Homeodomain-like_sf"/>
</dbReference>
<dbReference type="SUPFAM" id="SSF54236">
    <property type="entry name" value="Ubiquitin-like"/>
    <property type="match status" value="1"/>
</dbReference>
<proteinExistence type="predicted"/>
<keyword evidence="3" id="KW-1185">Reference proteome</keyword>
<accession>A0ABM2YQG5</accession>
<dbReference type="PANTHER" id="PTHR21717">
    <property type="entry name" value="TELOMERIC REPEAT BINDING PROTEIN"/>
    <property type="match status" value="1"/>
</dbReference>
<evidence type="ECO:0000259" key="2">
    <source>
        <dbReference type="Pfam" id="PF23603"/>
    </source>
</evidence>
<dbReference type="Pfam" id="PF23603">
    <property type="entry name" value="Ubiquitin_TPR1"/>
    <property type="match status" value="1"/>
</dbReference>
<dbReference type="CDD" id="cd11660">
    <property type="entry name" value="SANT_TRF"/>
    <property type="match status" value="1"/>
</dbReference>
<dbReference type="InterPro" id="IPR057625">
    <property type="entry name" value="TPR1-6-like_ubiquitin"/>
</dbReference>
<feature type="domain" description="Telomere repeat-binding protein 1-6-like ubiquitin-like" evidence="2">
    <location>
        <begin position="317"/>
        <end position="385"/>
    </location>
</feature>
<dbReference type="InterPro" id="IPR029071">
    <property type="entry name" value="Ubiquitin-like_domsf"/>
</dbReference>
<sequence>MVSQTRLEYGFIGYQVPVFPRASRSAREGETFVPPNCKKDQQNACKNRVLKEQEDEIQSSKCNLSDKETYNEKTLSGYHQIRTVNKFSHAPDQFNLKPYSSLKGFDKLANVSGRNANHSSELGISSLISGEFSVGQFEDARAELSIIQTVKSETLQPTGSLDALEMDCKPPHYFCSGSKTSLFKDWTTLGPSRRSDTIETVSRDDNGNYMADQRIKNLSSSRRWRVSPNLNDGKRRKIFHDGRTSYSRQRSKRISPLKRRDFFNQCRFSGSDRGFQLDDRFNSAADKRVDDDNYCAAIRVASSVASPHPHPGSRDRNVKLRIKSFKVPELLVEIPTTATVGSLKRSVMEAVTTVLGDGLHVGILLQGKKVRDDSKTLIQTGISRDGKHRNLGFMLEPRHAQIKLPRCLGEQGITSHATSFTLDPRTSSISLDPPVAGCINGAQRDHHLVPSLPNISASTTLPNSQSRVSVPAISGEALAVVPIHHRAGRREFVQRRIRRPFSVSEVEALVQAVEKLGTGRWRDVKLRAFDNAKHRTYVDLKVNGPFLFLLQIGG</sequence>
<evidence type="ECO:0000256" key="1">
    <source>
        <dbReference type="ARBA" id="ARBA00023125"/>
    </source>
</evidence>
<reference evidence="3" key="1">
    <citation type="journal article" date="2020" name="Nat. Genet.">
        <title>Genomic diversifications of five Gossypium allopolyploid species and their impact on cotton improvement.</title>
        <authorList>
            <person name="Chen Z.J."/>
            <person name="Sreedasyam A."/>
            <person name="Ando A."/>
            <person name="Song Q."/>
            <person name="De Santiago L.M."/>
            <person name="Hulse-Kemp A.M."/>
            <person name="Ding M."/>
            <person name="Ye W."/>
            <person name="Kirkbride R.C."/>
            <person name="Jenkins J."/>
            <person name="Plott C."/>
            <person name="Lovell J."/>
            <person name="Lin Y.M."/>
            <person name="Vaughn R."/>
            <person name="Liu B."/>
            <person name="Simpson S."/>
            <person name="Scheffler B.E."/>
            <person name="Wen L."/>
            <person name="Saski C.A."/>
            <person name="Grover C.E."/>
            <person name="Hu G."/>
            <person name="Conover J.L."/>
            <person name="Carlson J.W."/>
            <person name="Shu S."/>
            <person name="Boston L.B."/>
            <person name="Williams M."/>
            <person name="Peterson D.G."/>
            <person name="McGee K."/>
            <person name="Jones D.C."/>
            <person name="Wendel J.F."/>
            <person name="Stelly D.M."/>
            <person name="Grimwood J."/>
            <person name="Schmutz J."/>
        </authorList>
    </citation>
    <scope>NUCLEOTIDE SEQUENCE [LARGE SCALE GENOMIC DNA]</scope>
    <source>
        <strain evidence="3">cv. TM-1</strain>
    </source>
</reference>
<dbReference type="Proteomes" id="UP000818029">
    <property type="component" value="Chromosome A09"/>
</dbReference>
<name>A0ABM2YQG5_GOSHI</name>
<dbReference type="RefSeq" id="XP_040932741.1">
    <property type="nucleotide sequence ID" value="XM_041076807.1"/>
</dbReference>
<evidence type="ECO:0000313" key="4">
    <source>
        <dbReference type="RefSeq" id="XP_040932741.1"/>
    </source>
</evidence>
<organism evidence="3 4">
    <name type="scientific">Gossypium hirsutum</name>
    <name type="common">Upland cotton</name>
    <name type="synonym">Gossypium mexicanum</name>
    <dbReference type="NCBI Taxonomy" id="3635"/>
    <lineage>
        <taxon>Eukaryota</taxon>
        <taxon>Viridiplantae</taxon>
        <taxon>Streptophyta</taxon>
        <taxon>Embryophyta</taxon>
        <taxon>Tracheophyta</taxon>
        <taxon>Spermatophyta</taxon>
        <taxon>Magnoliopsida</taxon>
        <taxon>eudicotyledons</taxon>
        <taxon>Gunneridae</taxon>
        <taxon>Pentapetalae</taxon>
        <taxon>rosids</taxon>
        <taxon>malvids</taxon>
        <taxon>Malvales</taxon>
        <taxon>Malvaceae</taxon>
        <taxon>Malvoideae</taxon>
        <taxon>Gossypium</taxon>
    </lineage>
</organism>
<keyword evidence="1" id="KW-0238">DNA-binding</keyword>
<dbReference type="InterPro" id="IPR031105">
    <property type="entry name" value="TRP_plant"/>
</dbReference>
<evidence type="ECO:0000313" key="3">
    <source>
        <dbReference type="Proteomes" id="UP000818029"/>
    </source>
</evidence>
<protein>
    <submittedName>
        <fullName evidence="4">Telomere repeat-binding protein 2 isoform X13</fullName>
    </submittedName>
</protein>
<dbReference type="SUPFAM" id="SSF46689">
    <property type="entry name" value="Homeodomain-like"/>
    <property type="match status" value="1"/>
</dbReference>
<dbReference type="PANTHER" id="PTHR21717:SF71">
    <property type="entry name" value="TELOMERE REPEAT-BINDING PROTEIN 2-LIKE ISOFORM X1"/>
    <property type="match status" value="1"/>
</dbReference>
<reference evidence="4" key="2">
    <citation type="submission" date="2025-08" db="UniProtKB">
        <authorList>
            <consortium name="RefSeq"/>
        </authorList>
    </citation>
    <scope>IDENTIFICATION</scope>
</reference>
<gene>
    <name evidence="4" type="primary">LOC107889652</name>
</gene>
<dbReference type="GeneID" id="107889652"/>
<dbReference type="Gene3D" id="1.10.246.220">
    <property type="match status" value="1"/>
</dbReference>